<feature type="compositionally biased region" description="Low complexity" evidence="6">
    <location>
        <begin position="749"/>
        <end position="771"/>
    </location>
</feature>
<feature type="domain" description="Type IV secretion system coupling protein TraD DNA-binding" evidence="8">
    <location>
        <begin position="180"/>
        <end position="568"/>
    </location>
</feature>
<name>A0A502G4A2_9GAMM</name>
<dbReference type="Pfam" id="PF10412">
    <property type="entry name" value="TrwB_AAD_bind"/>
    <property type="match status" value="1"/>
</dbReference>
<dbReference type="GO" id="GO:0005886">
    <property type="term" value="C:plasma membrane"/>
    <property type="evidence" value="ECO:0007669"/>
    <property type="project" value="UniProtKB-SubCell"/>
</dbReference>
<dbReference type="PANTHER" id="PTHR37937">
    <property type="entry name" value="CONJUGATIVE TRANSFER: DNA TRANSPORT"/>
    <property type="match status" value="1"/>
</dbReference>
<evidence type="ECO:0000256" key="5">
    <source>
        <dbReference type="ARBA" id="ARBA00023136"/>
    </source>
</evidence>
<feature type="transmembrane region" description="Helical" evidence="7">
    <location>
        <begin position="28"/>
        <end position="48"/>
    </location>
</feature>
<evidence type="ECO:0000256" key="2">
    <source>
        <dbReference type="ARBA" id="ARBA00022475"/>
    </source>
</evidence>
<organism evidence="10 11">
    <name type="scientific">Ewingella americana</name>
    <dbReference type="NCBI Taxonomy" id="41202"/>
    <lineage>
        <taxon>Bacteria</taxon>
        <taxon>Pseudomonadati</taxon>
        <taxon>Pseudomonadota</taxon>
        <taxon>Gammaproteobacteria</taxon>
        <taxon>Enterobacterales</taxon>
        <taxon>Yersiniaceae</taxon>
        <taxon>Ewingella</taxon>
    </lineage>
</organism>
<dbReference type="AlphaFoldDB" id="A0A502G4A2"/>
<proteinExistence type="predicted"/>
<dbReference type="OrthoDB" id="9803543at2"/>
<reference evidence="10 11" key="1">
    <citation type="journal article" date="2019" name="Environ. Microbiol.">
        <title>Species interactions and distinct microbial communities in high Arctic permafrost affected cryosols are associated with the CH4 and CO2 gas fluxes.</title>
        <authorList>
            <person name="Altshuler I."/>
            <person name="Hamel J."/>
            <person name="Turney S."/>
            <person name="Magnuson E."/>
            <person name="Levesque R."/>
            <person name="Greer C."/>
            <person name="Whyte L.G."/>
        </authorList>
    </citation>
    <scope>NUCLEOTIDE SEQUENCE [LARGE SCALE GENOMIC DNA]</scope>
    <source>
        <strain evidence="10 11">E4</strain>
    </source>
</reference>
<evidence type="ECO:0000256" key="4">
    <source>
        <dbReference type="ARBA" id="ARBA00022989"/>
    </source>
</evidence>
<evidence type="ECO:0000256" key="6">
    <source>
        <dbReference type="SAM" id="MobiDB-lite"/>
    </source>
</evidence>
<dbReference type="InterPro" id="IPR019476">
    <property type="entry name" value="T4SS_TraD_DNA-bd"/>
</dbReference>
<dbReference type="InterPro" id="IPR022585">
    <property type="entry name" value="TraD_N"/>
</dbReference>
<evidence type="ECO:0000259" key="9">
    <source>
        <dbReference type="Pfam" id="PF12615"/>
    </source>
</evidence>
<dbReference type="InterPro" id="IPR051539">
    <property type="entry name" value="T4SS-coupling_protein"/>
</dbReference>
<dbReference type="InterPro" id="IPR014128">
    <property type="entry name" value="T4SS_TraD"/>
</dbReference>
<evidence type="ECO:0000259" key="8">
    <source>
        <dbReference type="Pfam" id="PF10412"/>
    </source>
</evidence>
<feature type="compositionally biased region" description="Polar residues" evidence="6">
    <location>
        <begin position="646"/>
        <end position="670"/>
    </location>
</feature>
<feature type="transmembrane region" description="Helical" evidence="7">
    <location>
        <begin position="122"/>
        <end position="142"/>
    </location>
</feature>
<dbReference type="RefSeq" id="WP_140475171.1">
    <property type="nucleotide sequence ID" value="NZ_RCZD01000016.1"/>
</dbReference>
<evidence type="ECO:0000256" key="1">
    <source>
        <dbReference type="ARBA" id="ARBA00004651"/>
    </source>
</evidence>
<dbReference type="SUPFAM" id="SSF52540">
    <property type="entry name" value="P-loop containing nucleoside triphosphate hydrolases"/>
    <property type="match status" value="1"/>
</dbReference>
<evidence type="ECO:0000313" key="10">
    <source>
        <dbReference type="EMBL" id="TPG56807.1"/>
    </source>
</evidence>
<evidence type="ECO:0000256" key="7">
    <source>
        <dbReference type="SAM" id="Phobius"/>
    </source>
</evidence>
<keyword evidence="5 7" id="KW-0472">Membrane</keyword>
<keyword evidence="11" id="KW-1185">Reference proteome</keyword>
<comment type="caution">
    <text evidence="10">The sequence shown here is derived from an EMBL/GenBank/DDBJ whole genome shotgun (WGS) entry which is preliminary data.</text>
</comment>
<dbReference type="Proteomes" id="UP000317663">
    <property type="component" value="Unassembled WGS sequence"/>
</dbReference>
<evidence type="ECO:0000256" key="3">
    <source>
        <dbReference type="ARBA" id="ARBA00022692"/>
    </source>
</evidence>
<keyword evidence="4 7" id="KW-1133">Transmembrane helix</keyword>
<comment type="subcellular location">
    <subcellularLocation>
        <location evidence="1">Cell membrane</location>
        <topology evidence="1">Multi-pass membrane protein</topology>
    </subcellularLocation>
</comment>
<dbReference type="Pfam" id="PF12615">
    <property type="entry name" value="TraD_N"/>
    <property type="match status" value="1"/>
</dbReference>
<accession>A0A502G4A2</accession>
<dbReference type="NCBIfam" id="TIGR02759">
    <property type="entry name" value="TraD_Ftype"/>
    <property type="match status" value="1"/>
</dbReference>
<protein>
    <submittedName>
        <fullName evidence="10">Type IV conjugative transfer system coupling protein TraD</fullName>
    </submittedName>
</protein>
<feature type="compositionally biased region" description="Pro residues" evidence="6">
    <location>
        <begin position="632"/>
        <end position="641"/>
    </location>
</feature>
<feature type="domain" description="TraD coupling protein N-terminal" evidence="9">
    <location>
        <begin position="32"/>
        <end position="136"/>
    </location>
</feature>
<dbReference type="EMBL" id="RCZD01000016">
    <property type="protein sequence ID" value="TPG56807.1"/>
    <property type="molecule type" value="Genomic_DNA"/>
</dbReference>
<keyword evidence="2" id="KW-1003">Cell membrane</keyword>
<dbReference type="Gene3D" id="3.40.50.300">
    <property type="entry name" value="P-loop containing nucleotide triphosphate hydrolases"/>
    <property type="match status" value="2"/>
</dbReference>
<dbReference type="InterPro" id="IPR027417">
    <property type="entry name" value="P-loop_NTPase"/>
</dbReference>
<sequence>MSFTPKYLTQGGQMTAYRLRMFAQVNQWIFNWLFLLFLISTAGIFWAVTSADVLNNGFWYWTGRLLSSFVPLMNPKSPATWDISWHCNASETLCTTKMTLGQLLADPWMQSMGGQLVNNLKLSAAGCGTLCLLLFSVIAWYVGRIGKKESEDTYISGMTLTDDLVSVNRQLKKAGQKSDLQIGGLNMVRNAEVMNYLIHGTIGVGKSTLIRWLLDFIRKRGDRAIVYDSGGTFIETHYDERIDKILNAHDKRCENWVLWREALEVVDYENLTASLIPVEGESDPFWVSSSRTIFSDTAMQFASHSDRSIEKFLTALLSIDLKTLREFLKNTPSANLVEEKIEKTAISIRSVVTNYAKALRYLQGLDREGKPEFSIREWMTDAQYDKSWLFISTTARHRKSVRPLMSMWLSMATIYLQSMGEDPDRRVWFIFDEIPSLQKIPDFAETLAEGRKFGGCFFLGLQNMPQLINVYGRELAKSIFDLLNTRFYGRSPSAEVAKIVEEELGHQRRREAREQNSYGLDQIRDGISISRDKVNEPVVDYDQIMSMPNLRFYARLPGEYPVVKLDLKYRPQKKYHKALIERDFKDVLSPQLEQVISKNEQATRMVGIAFPTGDEILEGQSATAEPENVTQPPQPPQPQTPPLKGSISSQSPVRKSVPVTVSPTQLTVETLKTPATPTPPEAEDFAQPGTAVLTEPPSNVRPFTPRMMRPDVAAGNPGESDGVSRTADKHPNAPAPVKSSVSDAATPRAVTADSAAVPPVSPAAAKAPTVAVKQAVPSVGLSALEMLAQKRRKPAPTADGTEDQAATEAQGEAPDLQMDVEVDEKGELVLRTLGALKAAPESLDEAQATEYGAANRAMAEEEQNILRHHDDYDAYQHMDEHHEPGGFER</sequence>
<dbReference type="CDD" id="cd01127">
    <property type="entry name" value="TrwB_TraG_TraD_VirD4"/>
    <property type="match status" value="1"/>
</dbReference>
<dbReference type="PANTHER" id="PTHR37937:SF1">
    <property type="entry name" value="CONJUGATIVE TRANSFER: DNA TRANSPORT"/>
    <property type="match status" value="1"/>
</dbReference>
<feature type="region of interest" description="Disordered" evidence="6">
    <location>
        <begin position="621"/>
        <end position="771"/>
    </location>
</feature>
<evidence type="ECO:0000313" key="11">
    <source>
        <dbReference type="Proteomes" id="UP000317663"/>
    </source>
</evidence>
<gene>
    <name evidence="10" type="primary">traD</name>
    <name evidence="10" type="ORF">EAH77_22300</name>
</gene>
<feature type="region of interest" description="Disordered" evidence="6">
    <location>
        <begin position="790"/>
        <end position="819"/>
    </location>
</feature>
<keyword evidence="3 7" id="KW-0812">Transmembrane</keyword>